<sequence length="213" mass="23290">MNSDDGRDLVRRGYDKLSYHYRADDAADGQYGPWLDDLHGRLPASSTVLDLGCGCGVPVARSLANAGHHVTGIDISDVQVERARRLVPTGTFLRADATQVDLPSASFDAVVCLYALIHLPLADQPRLITNIASWLRPGGWLLTTVGSNAWTGTDDNWLDGPAAMWWSQADTATYRSWLRQAGLEISSEDFVPEGTSGHALFWAQRRPTASDRP</sequence>
<keyword evidence="2 4" id="KW-0808">Transferase</keyword>
<accession>A0AAJ6HUH1</accession>
<dbReference type="CDD" id="cd02440">
    <property type="entry name" value="AdoMet_MTases"/>
    <property type="match status" value="1"/>
</dbReference>
<evidence type="ECO:0000313" key="5">
    <source>
        <dbReference type="Proteomes" id="UP001235874"/>
    </source>
</evidence>
<evidence type="ECO:0000256" key="2">
    <source>
        <dbReference type="ARBA" id="ARBA00022679"/>
    </source>
</evidence>
<dbReference type="Gene3D" id="3.40.50.150">
    <property type="entry name" value="Vaccinia Virus protein VP39"/>
    <property type="match status" value="1"/>
</dbReference>
<name>A0AAJ6HUH1_9ACTN</name>
<proteinExistence type="predicted"/>
<dbReference type="GO" id="GO:0032259">
    <property type="term" value="P:methylation"/>
    <property type="evidence" value="ECO:0007669"/>
    <property type="project" value="UniProtKB-KW"/>
</dbReference>
<dbReference type="GO" id="GO:0008168">
    <property type="term" value="F:methyltransferase activity"/>
    <property type="evidence" value="ECO:0007669"/>
    <property type="project" value="UniProtKB-KW"/>
</dbReference>
<dbReference type="PANTHER" id="PTHR43861">
    <property type="entry name" value="TRANS-ACONITATE 2-METHYLTRANSFERASE-RELATED"/>
    <property type="match status" value="1"/>
</dbReference>
<evidence type="ECO:0000259" key="3">
    <source>
        <dbReference type="Pfam" id="PF13649"/>
    </source>
</evidence>
<evidence type="ECO:0000256" key="1">
    <source>
        <dbReference type="ARBA" id="ARBA00022603"/>
    </source>
</evidence>
<dbReference type="PANTHER" id="PTHR43861:SF1">
    <property type="entry name" value="TRANS-ACONITATE 2-METHYLTRANSFERASE"/>
    <property type="match status" value="1"/>
</dbReference>
<dbReference type="EC" id="2.1.-.-" evidence="4"/>
<dbReference type="Pfam" id="PF13649">
    <property type="entry name" value="Methyltransf_25"/>
    <property type="match status" value="1"/>
</dbReference>
<dbReference type="RefSeq" id="WP_306272982.1">
    <property type="nucleotide sequence ID" value="NZ_CP130472.1"/>
</dbReference>
<keyword evidence="1 4" id="KW-0489">Methyltransferase</keyword>
<dbReference type="Proteomes" id="UP001235874">
    <property type="component" value="Chromosome"/>
</dbReference>
<dbReference type="AlphaFoldDB" id="A0AAJ6HUH1"/>
<dbReference type="SUPFAM" id="SSF53335">
    <property type="entry name" value="S-adenosyl-L-methionine-dependent methyltransferases"/>
    <property type="match status" value="1"/>
</dbReference>
<evidence type="ECO:0000313" key="4">
    <source>
        <dbReference type="EMBL" id="WLS46642.1"/>
    </source>
</evidence>
<protein>
    <submittedName>
        <fullName evidence="4">Class I SAM-dependent methyltransferase</fullName>
        <ecNumber evidence="4">2.1.-.-</ecNumber>
    </submittedName>
</protein>
<organism evidence="4 5">
    <name type="scientific">Micromonospora profundi</name>
    <dbReference type="NCBI Taxonomy" id="1420889"/>
    <lineage>
        <taxon>Bacteria</taxon>
        <taxon>Bacillati</taxon>
        <taxon>Actinomycetota</taxon>
        <taxon>Actinomycetes</taxon>
        <taxon>Micromonosporales</taxon>
        <taxon>Micromonosporaceae</taxon>
        <taxon>Micromonospora</taxon>
    </lineage>
</organism>
<dbReference type="InterPro" id="IPR041698">
    <property type="entry name" value="Methyltransf_25"/>
</dbReference>
<gene>
    <name evidence="4" type="ORF">Q3V37_05050</name>
</gene>
<dbReference type="EMBL" id="CP130472">
    <property type="protein sequence ID" value="WLS46642.1"/>
    <property type="molecule type" value="Genomic_DNA"/>
</dbReference>
<keyword evidence="5" id="KW-1185">Reference proteome</keyword>
<dbReference type="InterPro" id="IPR029063">
    <property type="entry name" value="SAM-dependent_MTases_sf"/>
</dbReference>
<dbReference type="KEGG" id="mprn:Q3V37_05050"/>
<reference evidence="4 5" key="1">
    <citation type="submission" date="2023-07" db="EMBL/GenBank/DDBJ databases">
        <title>Micromonospora profundi TRM 95458 converts glycerol to a new osmotic compound.</title>
        <authorList>
            <person name="Lu D."/>
        </authorList>
    </citation>
    <scope>NUCLEOTIDE SEQUENCE [LARGE SCALE GENOMIC DNA]</scope>
    <source>
        <strain evidence="4 5">TRM95458</strain>
    </source>
</reference>
<feature type="domain" description="Methyltransferase" evidence="3">
    <location>
        <begin position="48"/>
        <end position="139"/>
    </location>
</feature>